<dbReference type="InterPro" id="IPR051918">
    <property type="entry name" value="STPP_CPPED1"/>
</dbReference>
<dbReference type="KEGG" id="fmr:Fuma_00393"/>
<dbReference type="Pfam" id="PF00149">
    <property type="entry name" value="Metallophos"/>
    <property type="match status" value="1"/>
</dbReference>
<dbReference type="PANTHER" id="PTHR43143:SF5">
    <property type="entry name" value="SECRETED PROTEIN"/>
    <property type="match status" value="1"/>
</dbReference>
<evidence type="ECO:0000256" key="1">
    <source>
        <dbReference type="SAM" id="SignalP"/>
    </source>
</evidence>
<dbReference type="EMBL" id="CP017641">
    <property type="protein sequence ID" value="APZ90809.1"/>
    <property type="molecule type" value="Genomic_DNA"/>
</dbReference>
<dbReference type="InterPro" id="IPR029052">
    <property type="entry name" value="Metallo-depent_PP-like"/>
</dbReference>
<dbReference type="Gene3D" id="3.60.21.10">
    <property type="match status" value="1"/>
</dbReference>
<gene>
    <name evidence="3" type="ORF">Fuma_00393</name>
</gene>
<evidence type="ECO:0000313" key="3">
    <source>
        <dbReference type="EMBL" id="APZ90809.1"/>
    </source>
</evidence>
<proteinExistence type="predicted"/>
<feature type="domain" description="Calcineurin-like phosphoesterase" evidence="2">
    <location>
        <begin position="33"/>
        <end position="215"/>
    </location>
</feature>
<dbReference type="InterPro" id="IPR004843">
    <property type="entry name" value="Calcineurin-like_PHP"/>
</dbReference>
<name>A0A1P8W9T7_9PLAN</name>
<dbReference type="GO" id="GO:0016787">
    <property type="term" value="F:hydrolase activity"/>
    <property type="evidence" value="ECO:0007669"/>
    <property type="project" value="InterPro"/>
</dbReference>
<dbReference type="Proteomes" id="UP000187735">
    <property type="component" value="Chromosome"/>
</dbReference>
<accession>A0A1P8W9T7</accession>
<keyword evidence="1" id="KW-0732">Signal</keyword>
<reference evidence="3 4" key="1">
    <citation type="journal article" date="2016" name="Front. Microbiol.">
        <title>Fuerstia marisgermanicae gen. nov., sp. nov., an Unusual Member of the Phylum Planctomycetes from the German Wadden Sea.</title>
        <authorList>
            <person name="Kohn T."/>
            <person name="Heuer A."/>
            <person name="Jogler M."/>
            <person name="Vollmers J."/>
            <person name="Boedeker C."/>
            <person name="Bunk B."/>
            <person name="Rast P."/>
            <person name="Borchert D."/>
            <person name="Glockner I."/>
            <person name="Freese H.M."/>
            <person name="Klenk H.P."/>
            <person name="Overmann J."/>
            <person name="Kaster A.K."/>
            <person name="Rohde M."/>
            <person name="Wiegand S."/>
            <person name="Jogler C."/>
        </authorList>
    </citation>
    <scope>NUCLEOTIDE SEQUENCE [LARGE SCALE GENOMIC DNA]</scope>
    <source>
        <strain evidence="3 4">NH11</strain>
    </source>
</reference>
<evidence type="ECO:0000259" key="2">
    <source>
        <dbReference type="Pfam" id="PF00149"/>
    </source>
</evidence>
<dbReference type="PANTHER" id="PTHR43143">
    <property type="entry name" value="METALLOPHOSPHOESTERASE, CALCINEURIN SUPERFAMILY"/>
    <property type="match status" value="1"/>
</dbReference>
<feature type="signal peptide" evidence="1">
    <location>
        <begin position="1"/>
        <end position="19"/>
    </location>
</feature>
<dbReference type="RefSeq" id="WP_077022654.1">
    <property type="nucleotide sequence ID" value="NZ_CP017641.1"/>
</dbReference>
<sequence precursor="true">MKKIATSILLACCSAFASADDTEFASAPAGSFTIAVIPDTQAYRGRNTKAEPDSDKAVRNEVFQTITDWIAKNREQQNIVFVSHVGDIVDKNVPEQWDVARQCMDRIHGVIPYGLTVGNHDMRASGDSSLFQTYFPESRFKNFDWYGGTFQPDRPEPTVSGDNANSYQTFQAQNLDFLFLHLECNAPDDVLEWANELIGKHPMHRIVVTTHMDLGPIQRPKSNQGYIDDPKGRMEWSKCHTKRGNSPVQTWKKCFKRHPNLFLICSGDQSRTQAMHITATGDHGNVVHSCLSDYGSDGSVRLYRFVPQENRVDAITYNTKQNDLTRKTKLVPDEQHHQFSFDYSMQ</sequence>
<dbReference type="SUPFAM" id="SSF56300">
    <property type="entry name" value="Metallo-dependent phosphatases"/>
    <property type="match status" value="1"/>
</dbReference>
<dbReference type="AlphaFoldDB" id="A0A1P8W9T7"/>
<protein>
    <submittedName>
        <fullName evidence="3">Calcineurin-like phosphoesterase</fullName>
    </submittedName>
</protein>
<keyword evidence="4" id="KW-1185">Reference proteome</keyword>
<organism evidence="3 4">
    <name type="scientific">Fuerstiella marisgermanici</name>
    <dbReference type="NCBI Taxonomy" id="1891926"/>
    <lineage>
        <taxon>Bacteria</taxon>
        <taxon>Pseudomonadati</taxon>
        <taxon>Planctomycetota</taxon>
        <taxon>Planctomycetia</taxon>
        <taxon>Planctomycetales</taxon>
        <taxon>Planctomycetaceae</taxon>
        <taxon>Fuerstiella</taxon>
    </lineage>
</organism>
<evidence type="ECO:0000313" key="4">
    <source>
        <dbReference type="Proteomes" id="UP000187735"/>
    </source>
</evidence>
<dbReference type="OrthoDB" id="9772095at2"/>
<feature type="chain" id="PRO_5012546477" evidence="1">
    <location>
        <begin position="20"/>
        <end position="346"/>
    </location>
</feature>
<dbReference type="STRING" id="1891926.Fuma_00393"/>